<accession>A0ABQ4WXD0</accession>
<dbReference type="Proteomes" id="UP001151760">
    <property type="component" value="Unassembled WGS sequence"/>
</dbReference>
<protein>
    <submittedName>
        <fullName evidence="1">Uncharacterized protein</fullName>
    </submittedName>
</protein>
<evidence type="ECO:0000313" key="2">
    <source>
        <dbReference type="Proteomes" id="UP001151760"/>
    </source>
</evidence>
<name>A0ABQ4WXD0_9ASTR</name>
<dbReference type="EMBL" id="BQNB010009013">
    <property type="protein sequence ID" value="GJS57547.1"/>
    <property type="molecule type" value="Genomic_DNA"/>
</dbReference>
<reference evidence="1" key="2">
    <citation type="submission" date="2022-01" db="EMBL/GenBank/DDBJ databases">
        <authorList>
            <person name="Yamashiro T."/>
            <person name="Shiraishi A."/>
            <person name="Satake H."/>
            <person name="Nakayama K."/>
        </authorList>
    </citation>
    <scope>NUCLEOTIDE SEQUENCE</scope>
</reference>
<keyword evidence="2" id="KW-1185">Reference proteome</keyword>
<gene>
    <name evidence="1" type="ORF">Tco_0652331</name>
</gene>
<reference evidence="1" key="1">
    <citation type="journal article" date="2022" name="Int. J. Mol. Sci.">
        <title>Draft Genome of Tanacetum Coccineum: Genomic Comparison of Closely Related Tanacetum-Family Plants.</title>
        <authorList>
            <person name="Yamashiro T."/>
            <person name="Shiraishi A."/>
            <person name="Nakayama K."/>
            <person name="Satake H."/>
        </authorList>
    </citation>
    <scope>NUCLEOTIDE SEQUENCE</scope>
</reference>
<evidence type="ECO:0000313" key="1">
    <source>
        <dbReference type="EMBL" id="GJS57547.1"/>
    </source>
</evidence>
<sequence length="148" mass="16426">MGSVKAEIVRNLAGQPIRNISCIQVYETSRRIGLRKSGSRIIFNTRLVSVAVDSEDETVLEELKPSENFDRVIKSSAESVKEPETPLMTEAGIFTENLWPSFKDNRIISCDNCQGRGVVVETHKTTIGVMSQDVIDEPISKLKYPGIA</sequence>
<comment type="caution">
    <text evidence="1">The sequence shown here is derived from an EMBL/GenBank/DDBJ whole genome shotgun (WGS) entry which is preliminary data.</text>
</comment>
<proteinExistence type="predicted"/>
<organism evidence="1 2">
    <name type="scientific">Tanacetum coccineum</name>
    <dbReference type="NCBI Taxonomy" id="301880"/>
    <lineage>
        <taxon>Eukaryota</taxon>
        <taxon>Viridiplantae</taxon>
        <taxon>Streptophyta</taxon>
        <taxon>Embryophyta</taxon>
        <taxon>Tracheophyta</taxon>
        <taxon>Spermatophyta</taxon>
        <taxon>Magnoliopsida</taxon>
        <taxon>eudicotyledons</taxon>
        <taxon>Gunneridae</taxon>
        <taxon>Pentapetalae</taxon>
        <taxon>asterids</taxon>
        <taxon>campanulids</taxon>
        <taxon>Asterales</taxon>
        <taxon>Asteraceae</taxon>
        <taxon>Asteroideae</taxon>
        <taxon>Anthemideae</taxon>
        <taxon>Anthemidinae</taxon>
        <taxon>Tanacetum</taxon>
    </lineage>
</organism>